<evidence type="ECO:0000313" key="1">
    <source>
        <dbReference type="EMBL" id="NHO33002.1"/>
    </source>
</evidence>
<organism evidence="1 2">
    <name type="scientific">Acetobacter fallax</name>
    <dbReference type="NCBI Taxonomy" id="1737473"/>
    <lineage>
        <taxon>Bacteria</taxon>
        <taxon>Pseudomonadati</taxon>
        <taxon>Pseudomonadota</taxon>
        <taxon>Alphaproteobacteria</taxon>
        <taxon>Acetobacterales</taxon>
        <taxon>Acetobacteraceae</taxon>
        <taxon>Acetobacter</taxon>
    </lineage>
</organism>
<dbReference type="EMBL" id="WOSW01000019">
    <property type="protein sequence ID" value="NHO33002.1"/>
    <property type="molecule type" value="Genomic_DNA"/>
</dbReference>
<gene>
    <name evidence="1" type="ORF">GOB84_10630</name>
</gene>
<evidence type="ECO:0000313" key="2">
    <source>
        <dbReference type="Proteomes" id="UP000615326"/>
    </source>
</evidence>
<accession>A0ABX0KGF3</accession>
<reference evidence="1 2" key="1">
    <citation type="journal article" date="2020" name="Int. J. Syst. Evol. Microbiol.">
        <title>Novel acetic acid bacteria from cider fermentations: Acetobacter conturbans sp. nov. and Acetobacter fallax sp. nov.</title>
        <authorList>
            <person name="Sombolestani A.S."/>
            <person name="Cleenwerck I."/>
            <person name="Cnockaert M."/>
            <person name="Borremans W."/>
            <person name="Wieme A.D."/>
            <person name="De Vuyst L."/>
            <person name="Vandamme P."/>
        </authorList>
    </citation>
    <scope>NUCLEOTIDE SEQUENCE [LARGE SCALE GENOMIC DNA]</scope>
    <source>
        <strain evidence="1 2">LMG 1637</strain>
    </source>
</reference>
<proteinExistence type="predicted"/>
<dbReference type="RefSeq" id="WP_173577530.1">
    <property type="nucleotide sequence ID" value="NZ_WOSW01000019.1"/>
</dbReference>
<comment type="caution">
    <text evidence="1">The sequence shown here is derived from an EMBL/GenBank/DDBJ whole genome shotgun (WGS) entry which is preliminary data.</text>
</comment>
<sequence length="119" mass="12068">MRCIPVCFACAQAGGFVVGQGGYGTIRVTGSQGEARSGKGAAGLMPVLMKTGNMRDFRYAGDIDDQGESGAPSLGVPALSVTVQGVRSAGGDVGKDIVRTEDGITHGAVFSSSGYFSRC</sequence>
<dbReference type="Proteomes" id="UP000615326">
    <property type="component" value="Unassembled WGS sequence"/>
</dbReference>
<protein>
    <submittedName>
        <fullName evidence="1">Uncharacterized protein</fullName>
    </submittedName>
</protein>
<name>A0ABX0KGF3_9PROT</name>
<keyword evidence="2" id="KW-1185">Reference proteome</keyword>